<feature type="binding site" evidence="6">
    <location>
        <position position="161"/>
    </location>
    <ligand>
        <name>S-adenosyl-L-methionine</name>
        <dbReference type="ChEBI" id="CHEBI:59789"/>
    </ligand>
</feature>
<dbReference type="EMBL" id="CP001229">
    <property type="protein sequence ID" value="ACN99671.1"/>
    <property type="molecule type" value="Genomic_DNA"/>
</dbReference>
<comment type="subcellular location">
    <subcellularLocation>
        <location evidence="6">Cytoplasm</location>
    </subcellularLocation>
</comment>
<keyword evidence="7" id="KW-0687">Ribonucleoprotein</keyword>
<dbReference type="InterPro" id="IPR050078">
    <property type="entry name" value="Ribosomal_L11_MeTrfase_PrmA"/>
</dbReference>
<dbReference type="GO" id="GO:0016279">
    <property type="term" value="F:protein-lysine N-methyltransferase activity"/>
    <property type="evidence" value="ECO:0007669"/>
    <property type="project" value="RHEA"/>
</dbReference>
<feature type="binding site" evidence="6">
    <location>
        <position position="140"/>
    </location>
    <ligand>
        <name>S-adenosyl-L-methionine</name>
        <dbReference type="ChEBI" id="CHEBI:59789"/>
    </ligand>
</feature>
<comment type="similarity">
    <text evidence="1 6">Belongs to the methyltransferase superfamily. PrmA family.</text>
</comment>
<keyword evidence="7" id="KW-0689">Ribosomal protein</keyword>
<accession>C1DW65</accession>
<dbReference type="OrthoDB" id="9785995at2"/>
<dbReference type="STRING" id="204536.SULAZ_1385"/>
<evidence type="ECO:0000256" key="4">
    <source>
        <dbReference type="ARBA" id="ARBA00022679"/>
    </source>
</evidence>
<organism evidence="7 8">
    <name type="scientific">Sulfurihydrogenibium azorense (strain DSM 15241 / OCM 825 / Az-Fu1)</name>
    <dbReference type="NCBI Taxonomy" id="204536"/>
    <lineage>
        <taxon>Bacteria</taxon>
        <taxon>Pseudomonadati</taxon>
        <taxon>Aquificota</taxon>
        <taxon>Aquificia</taxon>
        <taxon>Aquificales</taxon>
        <taxon>Hydrogenothermaceae</taxon>
        <taxon>Sulfurihydrogenibium</taxon>
    </lineage>
</organism>
<name>C1DW65_SULAA</name>
<dbReference type="Gene3D" id="3.40.50.150">
    <property type="entry name" value="Vaccinia Virus protein VP39"/>
    <property type="match status" value="1"/>
</dbReference>
<dbReference type="RefSeq" id="WP_012674980.1">
    <property type="nucleotide sequence ID" value="NC_012438.1"/>
</dbReference>
<dbReference type="Pfam" id="PF06325">
    <property type="entry name" value="PrmA"/>
    <property type="match status" value="1"/>
</dbReference>
<keyword evidence="5 6" id="KW-0949">S-adenosyl-L-methionine</keyword>
<gene>
    <name evidence="6 7" type="primary">prmA</name>
    <name evidence="7" type="ordered locus">SULAZ_1385</name>
</gene>
<dbReference type="GO" id="GO:0032259">
    <property type="term" value="P:methylation"/>
    <property type="evidence" value="ECO:0007669"/>
    <property type="project" value="UniProtKB-KW"/>
</dbReference>
<protein>
    <recommendedName>
        <fullName evidence="6">Ribosomal protein L11 methyltransferase</fullName>
        <shortName evidence="6">L11 Mtase</shortName>
        <ecNumber evidence="6">2.1.1.-</ecNumber>
    </recommendedName>
</protein>
<sequence length="270" mass="31064">MKKYICEIPSNLFEIFLVELNGYGVEILNKDENITVFAIYDYDKDAINNIFEDLGSGRIVLEEDIKEEDWEEKWKENFKPIEIPPFIVIPEWEIYQGNDLIPIKLKIAMAFGTGLHPSTQIILSLIPKYISQGDKVIDIGCGTGILSIASAKLGANVDAIDIEKQAVEECKVNSWENQVKVNCYQASIEDIKDSYNIVLSNLQMEIFDKYFDRLKDIFKKYWLISGIFKDEKDKILKMAENSGLEVVEMKSKPEEGKPDDLWYGFVIKHK</sequence>
<dbReference type="InterPro" id="IPR004498">
    <property type="entry name" value="Ribosomal_PrmA_MeTrfase"/>
</dbReference>
<evidence type="ECO:0000256" key="3">
    <source>
        <dbReference type="ARBA" id="ARBA00022603"/>
    </source>
</evidence>
<feature type="binding site" evidence="6">
    <location>
        <position position="119"/>
    </location>
    <ligand>
        <name>S-adenosyl-L-methionine</name>
        <dbReference type="ChEBI" id="CHEBI:59789"/>
    </ligand>
</feature>
<feature type="binding site" evidence="6">
    <location>
        <position position="201"/>
    </location>
    <ligand>
        <name>S-adenosyl-L-methionine</name>
        <dbReference type="ChEBI" id="CHEBI:59789"/>
    </ligand>
</feature>
<dbReference type="EC" id="2.1.1.-" evidence="6"/>
<dbReference type="CDD" id="cd02440">
    <property type="entry name" value="AdoMet_MTases"/>
    <property type="match status" value="1"/>
</dbReference>
<comment type="function">
    <text evidence="6">Methylates ribosomal protein L11.</text>
</comment>
<keyword evidence="8" id="KW-1185">Reference proteome</keyword>
<comment type="catalytic activity">
    <reaction evidence="6">
        <text>L-lysyl-[protein] + 3 S-adenosyl-L-methionine = N(6),N(6),N(6)-trimethyl-L-lysyl-[protein] + 3 S-adenosyl-L-homocysteine + 3 H(+)</text>
        <dbReference type="Rhea" id="RHEA:54192"/>
        <dbReference type="Rhea" id="RHEA-COMP:9752"/>
        <dbReference type="Rhea" id="RHEA-COMP:13826"/>
        <dbReference type="ChEBI" id="CHEBI:15378"/>
        <dbReference type="ChEBI" id="CHEBI:29969"/>
        <dbReference type="ChEBI" id="CHEBI:57856"/>
        <dbReference type="ChEBI" id="CHEBI:59789"/>
        <dbReference type="ChEBI" id="CHEBI:61961"/>
    </reaction>
</comment>
<dbReference type="KEGG" id="saf:SULAZ_1385"/>
<proteinExistence type="inferred from homology"/>
<evidence type="ECO:0000256" key="1">
    <source>
        <dbReference type="ARBA" id="ARBA00009741"/>
    </source>
</evidence>
<dbReference type="GO" id="GO:0005840">
    <property type="term" value="C:ribosome"/>
    <property type="evidence" value="ECO:0007669"/>
    <property type="project" value="UniProtKB-KW"/>
</dbReference>
<dbReference type="AlphaFoldDB" id="C1DW65"/>
<dbReference type="GO" id="GO:0005737">
    <property type="term" value="C:cytoplasm"/>
    <property type="evidence" value="ECO:0007669"/>
    <property type="project" value="UniProtKB-SubCell"/>
</dbReference>
<dbReference type="SUPFAM" id="SSF53335">
    <property type="entry name" value="S-adenosyl-L-methionine-dependent methyltransferases"/>
    <property type="match status" value="1"/>
</dbReference>
<dbReference type="PANTHER" id="PTHR43648:SF1">
    <property type="entry name" value="ELECTRON TRANSFER FLAVOPROTEIN BETA SUBUNIT LYSINE METHYLTRANSFERASE"/>
    <property type="match status" value="1"/>
</dbReference>
<dbReference type="HOGENOM" id="CLU_049382_0_2_0"/>
<keyword evidence="3 6" id="KW-0489">Methyltransferase</keyword>
<dbReference type="PANTHER" id="PTHR43648">
    <property type="entry name" value="ELECTRON TRANSFER FLAVOPROTEIN BETA SUBUNIT LYSINE METHYLTRANSFERASE"/>
    <property type="match status" value="1"/>
</dbReference>
<keyword evidence="2 6" id="KW-0963">Cytoplasm</keyword>
<evidence type="ECO:0000256" key="6">
    <source>
        <dbReference type="HAMAP-Rule" id="MF_00735"/>
    </source>
</evidence>
<evidence type="ECO:0000256" key="2">
    <source>
        <dbReference type="ARBA" id="ARBA00022490"/>
    </source>
</evidence>
<evidence type="ECO:0000313" key="7">
    <source>
        <dbReference type="EMBL" id="ACN99671.1"/>
    </source>
</evidence>
<reference evidence="7 8" key="1">
    <citation type="journal article" date="2009" name="J. Bacteriol.">
        <title>Complete and draft genome sequences of six members of the Aquificales.</title>
        <authorList>
            <person name="Reysenbach A.L."/>
            <person name="Hamamura N."/>
            <person name="Podar M."/>
            <person name="Griffiths E."/>
            <person name="Ferreira S."/>
            <person name="Hochstein R."/>
            <person name="Heidelberg J."/>
            <person name="Johnson J."/>
            <person name="Mead D."/>
            <person name="Pohorille A."/>
            <person name="Sarmiento M."/>
            <person name="Schweighofer K."/>
            <person name="Seshadri R."/>
            <person name="Voytek M.A."/>
        </authorList>
    </citation>
    <scope>NUCLEOTIDE SEQUENCE [LARGE SCALE GENOMIC DNA]</scope>
    <source>
        <strain evidence="8">Az-Fu1 / DSM 15241 / OCM 825</strain>
    </source>
</reference>
<dbReference type="eggNOG" id="COG2264">
    <property type="taxonomic scope" value="Bacteria"/>
</dbReference>
<dbReference type="Proteomes" id="UP000001369">
    <property type="component" value="Chromosome"/>
</dbReference>
<dbReference type="HAMAP" id="MF_00735">
    <property type="entry name" value="Methyltr_PrmA"/>
    <property type="match status" value="1"/>
</dbReference>
<evidence type="ECO:0000256" key="5">
    <source>
        <dbReference type="ARBA" id="ARBA00022691"/>
    </source>
</evidence>
<dbReference type="InterPro" id="IPR029063">
    <property type="entry name" value="SAM-dependent_MTases_sf"/>
</dbReference>
<keyword evidence="4 6" id="KW-0808">Transferase</keyword>
<evidence type="ECO:0000313" key="8">
    <source>
        <dbReference type="Proteomes" id="UP000001369"/>
    </source>
</evidence>